<dbReference type="SFLD" id="SFLDG01082">
    <property type="entry name" value="B12-binding_domain_containing"/>
    <property type="match status" value="1"/>
</dbReference>
<dbReference type="OrthoDB" id="5298546at2"/>
<dbReference type="SUPFAM" id="SSF102114">
    <property type="entry name" value="Radical SAM enzymes"/>
    <property type="match status" value="1"/>
</dbReference>
<dbReference type="InterPro" id="IPR051198">
    <property type="entry name" value="BchE-like"/>
</dbReference>
<keyword evidence="7" id="KW-0687">Ribonucleoprotein</keyword>
<sequence>MNILIASTYELGHQPFSSLYLESQLRKQGWNCQILDTSQYENSPAILSGMLSNFDALLISVPMHTASSLALELVETITERFSNLPIGLFGLYASSLEHLSLPASISLLASGEIADEVTQWITEIEANSQISRVVIRKNRSSNPNANELRLDRRLVGPLENYTKLVHKEKTIAVGYTETTRGCMHQCRHCPVPVVYEGKIRIFERGGVLTDIDDLVAMGAQHITFGDPDFFNAPIHAMKIVAEMHKNHPQLTFDATIKVEHLLKYETLIKQLKEFGCLFVVSAFEHVSSSVLEKFQKGHDRHDMVRALEICRLNGIEIRPSLLPFTPWTTPSDLMELFEFVVENDLIDNIDPVQFAIRLLVPEGSLLLGDEEDQNRFKPSKDNPLTLVWESPDPKLDELARIFSDIAAGSIDSKDPAISKFDLMYQTAGNMLGLPIRYSNCTSSTNREVPRLSESWFCCAEPTQGMLAKTKAQ</sequence>
<evidence type="ECO:0000256" key="3">
    <source>
        <dbReference type="ARBA" id="ARBA00022723"/>
    </source>
</evidence>
<dbReference type="GO" id="GO:0005829">
    <property type="term" value="C:cytosol"/>
    <property type="evidence" value="ECO:0007669"/>
    <property type="project" value="TreeGrafter"/>
</dbReference>
<dbReference type="InterPro" id="IPR058240">
    <property type="entry name" value="rSAM_sf"/>
</dbReference>
<reference evidence="7 8" key="1">
    <citation type="submission" date="2015-01" db="EMBL/GenBank/DDBJ databases">
        <title>Draft genome of the acidophilic iron oxidizer Acidithrix ferrooxidans strain Py-F3.</title>
        <authorList>
            <person name="Poehlein A."/>
            <person name="Eisen S."/>
            <person name="Schloemann M."/>
            <person name="Johnson B.D."/>
            <person name="Daniel R."/>
            <person name="Muehling M."/>
        </authorList>
    </citation>
    <scope>NUCLEOTIDE SEQUENCE [LARGE SCALE GENOMIC DNA]</scope>
    <source>
        <strain evidence="7 8">Py-F3</strain>
    </source>
</reference>
<organism evidence="7 8">
    <name type="scientific">Acidithrix ferrooxidans</name>
    <dbReference type="NCBI Taxonomy" id="1280514"/>
    <lineage>
        <taxon>Bacteria</taxon>
        <taxon>Bacillati</taxon>
        <taxon>Actinomycetota</taxon>
        <taxon>Acidimicrobiia</taxon>
        <taxon>Acidimicrobiales</taxon>
        <taxon>Acidimicrobiaceae</taxon>
        <taxon>Acidithrix</taxon>
    </lineage>
</organism>
<gene>
    <name evidence="7" type="primary">rimO2</name>
    <name evidence="7" type="ORF">AXFE_21390</name>
</gene>
<evidence type="ECO:0000313" key="8">
    <source>
        <dbReference type="Proteomes" id="UP000032360"/>
    </source>
</evidence>
<dbReference type="GO" id="GO:0005840">
    <property type="term" value="C:ribosome"/>
    <property type="evidence" value="ECO:0007669"/>
    <property type="project" value="UniProtKB-KW"/>
</dbReference>
<dbReference type="Gene3D" id="3.80.30.20">
    <property type="entry name" value="tm_1862 like domain"/>
    <property type="match status" value="1"/>
</dbReference>
<dbReference type="CDD" id="cd01335">
    <property type="entry name" value="Radical_SAM"/>
    <property type="match status" value="1"/>
</dbReference>
<dbReference type="Pfam" id="PF04055">
    <property type="entry name" value="Radical_SAM"/>
    <property type="match status" value="1"/>
</dbReference>
<dbReference type="STRING" id="1280514.AXFE_21390"/>
<accession>A0A0D8HGM8</accession>
<evidence type="ECO:0000256" key="5">
    <source>
        <dbReference type="ARBA" id="ARBA00023014"/>
    </source>
</evidence>
<protein>
    <submittedName>
        <fullName evidence="7">Ribosomal protein S12 methylthiotransferase RimO</fullName>
    </submittedName>
</protein>
<evidence type="ECO:0000256" key="1">
    <source>
        <dbReference type="ARBA" id="ARBA00001966"/>
    </source>
</evidence>
<feature type="domain" description="Elp3/MiaA/NifB-like radical SAM core" evidence="6">
    <location>
        <begin position="172"/>
        <end position="390"/>
    </location>
</feature>
<evidence type="ECO:0000256" key="4">
    <source>
        <dbReference type="ARBA" id="ARBA00023004"/>
    </source>
</evidence>
<dbReference type="InterPro" id="IPR007197">
    <property type="entry name" value="rSAM"/>
</dbReference>
<dbReference type="AlphaFoldDB" id="A0A0D8HGM8"/>
<keyword evidence="5" id="KW-0411">Iron-sulfur</keyword>
<dbReference type="PANTHER" id="PTHR43409:SF7">
    <property type="entry name" value="BLL1977 PROTEIN"/>
    <property type="match status" value="1"/>
</dbReference>
<proteinExistence type="predicted"/>
<keyword evidence="4" id="KW-0408">Iron</keyword>
<keyword evidence="7" id="KW-0689">Ribosomal protein</keyword>
<dbReference type="GO" id="GO:0051536">
    <property type="term" value="F:iron-sulfur cluster binding"/>
    <property type="evidence" value="ECO:0007669"/>
    <property type="project" value="UniProtKB-KW"/>
</dbReference>
<dbReference type="GO" id="GO:0016740">
    <property type="term" value="F:transferase activity"/>
    <property type="evidence" value="ECO:0007669"/>
    <property type="project" value="UniProtKB-KW"/>
</dbReference>
<keyword evidence="3" id="KW-0479">Metal-binding</keyword>
<dbReference type="EMBL" id="JXYS01000068">
    <property type="protein sequence ID" value="KJF17004.1"/>
    <property type="molecule type" value="Genomic_DNA"/>
</dbReference>
<comment type="cofactor">
    <cofactor evidence="1">
        <name>[4Fe-4S] cluster</name>
        <dbReference type="ChEBI" id="CHEBI:49883"/>
    </cofactor>
</comment>
<dbReference type="RefSeq" id="WP_052605769.1">
    <property type="nucleotide sequence ID" value="NZ_JXYS01000068.1"/>
</dbReference>
<dbReference type="Proteomes" id="UP000032360">
    <property type="component" value="Unassembled WGS sequence"/>
</dbReference>
<dbReference type="PATRIC" id="fig|1280514.3.peg.2801"/>
<dbReference type="SMART" id="SM00729">
    <property type="entry name" value="Elp3"/>
    <property type="match status" value="1"/>
</dbReference>
<evidence type="ECO:0000256" key="2">
    <source>
        <dbReference type="ARBA" id="ARBA00022691"/>
    </source>
</evidence>
<name>A0A0D8HGM8_9ACTN</name>
<evidence type="ECO:0000259" key="6">
    <source>
        <dbReference type="SMART" id="SM00729"/>
    </source>
</evidence>
<dbReference type="SFLD" id="SFLDS00029">
    <property type="entry name" value="Radical_SAM"/>
    <property type="match status" value="1"/>
</dbReference>
<keyword evidence="7" id="KW-0808">Transferase</keyword>
<dbReference type="InterPro" id="IPR023404">
    <property type="entry name" value="rSAM_horseshoe"/>
</dbReference>
<dbReference type="PANTHER" id="PTHR43409">
    <property type="entry name" value="ANAEROBIC MAGNESIUM-PROTOPORPHYRIN IX MONOMETHYL ESTER CYCLASE-RELATED"/>
    <property type="match status" value="1"/>
</dbReference>
<dbReference type="GO" id="GO:0046872">
    <property type="term" value="F:metal ion binding"/>
    <property type="evidence" value="ECO:0007669"/>
    <property type="project" value="UniProtKB-KW"/>
</dbReference>
<evidence type="ECO:0000313" key="7">
    <source>
        <dbReference type="EMBL" id="KJF17004.1"/>
    </source>
</evidence>
<keyword evidence="2" id="KW-0949">S-adenosyl-L-methionine</keyword>
<dbReference type="InterPro" id="IPR006638">
    <property type="entry name" value="Elp3/MiaA/NifB-like_rSAM"/>
</dbReference>
<comment type="caution">
    <text evidence="7">The sequence shown here is derived from an EMBL/GenBank/DDBJ whole genome shotgun (WGS) entry which is preliminary data.</text>
</comment>
<keyword evidence="8" id="KW-1185">Reference proteome</keyword>